<name>A0A381PUM8_9ZZZZ</name>
<accession>A0A381PUM8</accession>
<organism evidence="1">
    <name type="scientific">marine metagenome</name>
    <dbReference type="NCBI Taxonomy" id="408172"/>
    <lineage>
        <taxon>unclassified sequences</taxon>
        <taxon>metagenomes</taxon>
        <taxon>ecological metagenomes</taxon>
    </lineage>
</organism>
<dbReference type="AlphaFoldDB" id="A0A381PUM8"/>
<evidence type="ECO:0000313" key="1">
    <source>
        <dbReference type="EMBL" id="SUZ70772.1"/>
    </source>
</evidence>
<reference evidence="1" key="1">
    <citation type="submission" date="2018-05" db="EMBL/GenBank/DDBJ databases">
        <authorList>
            <person name="Lanie J.A."/>
            <person name="Ng W.-L."/>
            <person name="Kazmierczak K.M."/>
            <person name="Andrzejewski T.M."/>
            <person name="Davidsen T.M."/>
            <person name="Wayne K.J."/>
            <person name="Tettelin H."/>
            <person name="Glass J.I."/>
            <person name="Rusch D."/>
            <person name="Podicherti R."/>
            <person name="Tsui H.-C.T."/>
            <person name="Winkler M.E."/>
        </authorList>
    </citation>
    <scope>NUCLEOTIDE SEQUENCE</scope>
</reference>
<protein>
    <submittedName>
        <fullName evidence="1">Uncharacterized protein</fullName>
    </submittedName>
</protein>
<gene>
    <name evidence="1" type="ORF">METZ01_LOCUS23626</name>
</gene>
<sequence>MIQRATDALSGPVQRLKTDASLYCPRRPIVLGDLHITDVWPALQYMMQGVRDSLFD</sequence>
<dbReference type="EMBL" id="UINC01001101">
    <property type="protein sequence ID" value="SUZ70772.1"/>
    <property type="molecule type" value="Genomic_DNA"/>
</dbReference>
<proteinExistence type="predicted"/>